<dbReference type="AlphaFoldDB" id="A0AAN4VWV3"/>
<protein>
    <recommendedName>
        <fullName evidence="4">TonB-dependent receptor</fullName>
    </recommendedName>
</protein>
<comment type="caution">
    <text evidence="2">The sequence shown here is derived from an EMBL/GenBank/DDBJ whole genome shotgun (WGS) entry which is preliminary data.</text>
</comment>
<evidence type="ECO:0000313" key="2">
    <source>
        <dbReference type="EMBL" id="GJM60694.1"/>
    </source>
</evidence>
<proteinExistence type="predicted"/>
<feature type="signal peptide" evidence="1">
    <location>
        <begin position="1"/>
        <end position="25"/>
    </location>
</feature>
<dbReference type="Pfam" id="PF14121">
    <property type="entry name" value="Porin_10"/>
    <property type="match status" value="1"/>
</dbReference>
<gene>
    <name evidence="2" type="ORF">PEDI_12460</name>
</gene>
<name>A0AAN4VWV3_9BACT</name>
<dbReference type="RefSeq" id="WP_338236395.1">
    <property type="nucleotide sequence ID" value="NZ_BQKE01000001.1"/>
</dbReference>
<accession>A0AAN4VWV3</accession>
<evidence type="ECO:0008006" key="4">
    <source>
        <dbReference type="Google" id="ProtNLM"/>
    </source>
</evidence>
<reference evidence="2 3" key="1">
    <citation type="submission" date="2021-12" db="EMBL/GenBank/DDBJ databases">
        <title>Genome sequencing of bacteria with rrn-lacking chromosome and rrn-plasmid.</title>
        <authorList>
            <person name="Anda M."/>
            <person name="Iwasaki W."/>
        </authorList>
    </citation>
    <scope>NUCLEOTIDE SEQUENCE [LARGE SCALE GENOMIC DNA]</scope>
    <source>
        <strain evidence="2 3">NBRC 15940</strain>
    </source>
</reference>
<dbReference type="InterPro" id="IPR025631">
    <property type="entry name" value="Porin_10"/>
</dbReference>
<organism evidence="2 3">
    <name type="scientific">Persicobacter diffluens</name>
    <dbReference type="NCBI Taxonomy" id="981"/>
    <lineage>
        <taxon>Bacteria</taxon>
        <taxon>Pseudomonadati</taxon>
        <taxon>Bacteroidota</taxon>
        <taxon>Cytophagia</taxon>
        <taxon>Cytophagales</taxon>
        <taxon>Persicobacteraceae</taxon>
        <taxon>Persicobacter</taxon>
    </lineage>
</organism>
<evidence type="ECO:0000256" key="1">
    <source>
        <dbReference type="SAM" id="SignalP"/>
    </source>
</evidence>
<feature type="chain" id="PRO_5043052747" description="TonB-dependent receptor" evidence="1">
    <location>
        <begin position="26"/>
        <end position="633"/>
    </location>
</feature>
<keyword evidence="1" id="KW-0732">Signal</keyword>
<evidence type="ECO:0000313" key="3">
    <source>
        <dbReference type="Proteomes" id="UP001310022"/>
    </source>
</evidence>
<dbReference type="EMBL" id="BQKE01000001">
    <property type="protein sequence ID" value="GJM60694.1"/>
    <property type="molecule type" value="Genomic_DNA"/>
</dbReference>
<keyword evidence="3" id="KW-1185">Reference proteome</keyword>
<sequence>MPNKVKVKFLLTALFLLTLAQFSEAQILNDSLEVLYGPNTIRYQTLEEFRERSYEYYQIDSVLAGLTKFYPVEKEGYQYQDLGNPGSAMFSIFPKLPAQSGVTTGFSAYDYYYKPASETPLFQTLSPYTSVTGIFGGGGRGFVDFTFTRNISSNINLGFEYNRLVVERAFERVGRGDNGQDINDVRLWTNHISEDGKYRGMTQLVIFSAKGAEPGGVVLSGNNTTYFDYELAKVLSKNASSKDQRFNIHSYHNYALDDKFQLFYELDYLNQNNRFDHTDVKNDTAYSKSVQVNPDATTDHSAFTFIENSAGIQGELKGFYYSAYYKNRISRYSSLYLGQVDQNVENFIGGSLRMKFDSLHYIKIKGEVNEAFNHKLEGDYTNKFLNVKYTRMQYAPAYIEQRYFSNHANWTNNFNSTQADNIEAKLTLSLFNDRIYFAPKAKLTNYVNLIYYDYDNRGNEVVPINDARPFVGVASPQQASGAVQVTSFGWDMKINFWKHFYLENSVLLSASSGGAADVVRVPAIWTNSSLYFNKVLIKKLEVLFGVDMNYTTAYQGMLYDPTVQQFYLQDGYDIFGAPIVDVNIEMKITRFRLFAKMRNITQQTGEGYFITPFYAGYNSTFDFGVVWQFFDNK</sequence>
<dbReference type="Proteomes" id="UP001310022">
    <property type="component" value="Unassembled WGS sequence"/>
</dbReference>